<protein>
    <recommendedName>
        <fullName evidence="1">Serine aminopeptidase S33 domain-containing protein</fullName>
    </recommendedName>
</protein>
<evidence type="ECO:0000313" key="2">
    <source>
        <dbReference type="EMBL" id="OSS53946.1"/>
    </source>
</evidence>
<dbReference type="OMA" id="VDWQKRF"/>
<reference evidence="2 3" key="1">
    <citation type="journal article" date="2017" name="Genome Announc.">
        <title>Genome sequence of the saprophytic ascomycete Epicoccum nigrum ICMP 19927 strain isolated from New Zealand.</title>
        <authorList>
            <person name="Fokin M."/>
            <person name="Fleetwood D."/>
            <person name="Weir B.S."/>
            <person name="Villas-Boas S.G."/>
        </authorList>
    </citation>
    <scope>NUCLEOTIDE SEQUENCE [LARGE SCALE GENOMIC DNA]</scope>
    <source>
        <strain evidence="2 3">ICMP 19927</strain>
    </source>
</reference>
<dbReference type="STRING" id="105696.A0A1Y2MCU1"/>
<evidence type="ECO:0000259" key="1">
    <source>
        <dbReference type="Pfam" id="PF12146"/>
    </source>
</evidence>
<dbReference type="InParanoid" id="A0A1Y2MCU1"/>
<sequence>MYTLNPGNALELVSQGWDYLRSTVYKGQWMPSNLSSPNPASSLLSFSDNFPKMRAQAVFLFSLSTLFSNAQETCDAGCQAAFKQFQGLEASSWVSKNVTLDTFYSTPSNITGAKPGDLLRWEDVPQNVVSRNFTIPGGMSLFRFLYMSEDIDRKPIPASAFVLLPYNKLDPNQPFNTTVWAHGTAGRIRNCAPSNHKDLYYEWQGPFTLATAGYAVIAPDYAGQGSDIPQGFMYEAGYLHAADVAYSLIAARKVIGEHLSKDWVVIGHSEGGMTAWRTAERLAMPHQEELLKAGNLLGAVANSPALRPLDLIPESVRRAAGGPIGDAVSVLFFQSLQALFPDRFRLKDYLTDTAVGRILLADQGCLLAGRALFANLTADQLFKNMSWVENPAVVEWQERYNGAGPHALAVPMLVVQGIADKLTYANNTELDFNRTCKAFPTSKATLRLYPDLDHDTMGEVGFYDILNWVKYRFAGVEVAGKCATETVQPATDRFRRVGTAYSGSSV</sequence>
<accession>A0A1Y2MCU1</accession>
<dbReference type="GO" id="GO:0016042">
    <property type="term" value="P:lipid catabolic process"/>
    <property type="evidence" value="ECO:0007669"/>
    <property type="project" value="InterPro"/>
</dbReference>
<dbReference type="InterPro" id="IPR022742">
    <property type="entry name" value="Hydrolase_4"/>
</dbReference>
<dbReference type="InterPro" id="IPR005152">
    <property type="entry name" value="Lipase_secreted"/>
</dbReference>
<dbReference type="InterPro" id="IPR029058">
    <property type="entry name" value="AB_hydrolase_fold"/>
</dbReference>
<dbReference type="Gene3D" id="3.40.50.1820">
    <property type="entry name" value="alpha/beta hydrolase"/>
    <property type="match status" value="2"/>
</dbReference>
<evidence type="ECO:0000313" key="3">
    <source>
        <dbReference type="Proteomes" id="UP000193240"/>
    </source>
</evidence>
<dbReference type="Proteomes" id="UP000193240">
    <property type="component" value="Unassembled WGS sequence"/>
</dbReference>
<organism evidence="2 3">
    <name type="scientific">Epicoccum nigrum</name>
    <name type="common">Soil fungus</name>
    <name type="synonym">Epicoccum purpurascens</name>
    <dbReference type="NCBI Taxonomy" id="105696"/>
    <lineage>
        <taxon>Eukaryota</taxon>
        <taxon>Fungi</taxon>
        <taxon>Dikarya</taxon>
        <taxon>Ascomycota</taxon>
        <taxon>Pezizomycotina</taxon>
        <taxon>Dothideomycetes</taxon>
        <taxon>Pleosporomycetidae</taxon>
        <taxon>Pleosporales</taxon>
        <taxon>Pleosporineae</taxon>
        <taxon>Didymellaceae</taxon>
        <taxon>Epicoccum</taxon>
    </lineage>
</organism>
<proteinExistence type="predicted"/>
<dbReference type="PANTHER" id="PTHR34853:SF1">
    <property type="entry name" value="LIPASE 5"/>
    <property type="match status" value="1"/>
</dbReference>
<dbReference type="Pfam" id="PF12146">
    <property type="entry name" value="Hydrolase_4"/>
    <property type="match status" value="1"/>
</dbReference>
<dbReference type="EMBL" id="KZ107838">
    <property type="protein sequence ID" value="OSS53946.1"/>
    <property type="molecule type" value="Genomic_DNA"/>
</dbReference>
<dbReference type="PANTHER" id="PTHR34853">
    <property type="match status" value="1"/>
</dbReference>
<feature type="domain" description="Serine aminopeptidase S33" evidence="1">
    <location>
        <begin position="209"/>
        <end position="459"/>
    </location>
</feature>
<name>A0A1Y2MCU1_EPING</name>
<keyword evidence="3" id="KW-1185">Reference proteome</keyword>
<dbReference type="SUPFAM" id="SSF53474">
    <property type="entry name" value="alpha/beta-Hydrolases"/>
    <property type="match status" value="1"/>
</dbReference>
<gene>
    <name evidence="2" type="ORF">B5807_00969</name>
</gene>
<dbReference type="AlphaFoldDB" id="A0A1Y2MCU1"/>
<dbReference type="GO" id="GO:0004806">
    <property type="term" value="F:triacylglycerol lipase activity"/>
    <property type="evidence" value="ECO:0007669"/>
    <property type="project" value="InterPro"/>
</dbReference>